<protein>
    <recommendedName>
        <fullName evidence="2">Ig-like domain-containing protein</fullName>
    </recommendedName>
</protein>
<dbReference type="SMART" id="SM00409">
    <property type="entry name" value="IG"/>
    <property type="match status" value="1"/>
</dbReference>
<dbReference type="Pfam" id="PF07686">
    <property type="entry name" value="V-set"/>
    <property type="match status" value="1"/>
</dbReference>
<evidence type="ECO:0000313" key="3">
    <source>
        <dbReference type="EMBL" id="SBR48814.1"/>
    </source>
</evidence>
<feature type="transmembrane region" description="Helical" evidence="1">
    <location>
        <begin position="124"/>
        <end position="148"/>
    </location>
</feature>
<dbReference type="Gene3D" id="2.60.40.10">
    <property type="entry name" value="Immunoglobulins"/>
    <property type="match status" value="1"/>
</dbReference>
<dbReference type="EMBL" id="HAEF01009600">
    <property type="protein sequence ID" value="SBR48814.1"/>
    <property type="molecule type" value="Transcribed_RNA"/>
</dbReference>
<proteinExistence type="predicted"/>
<keyword evidence="1" id="KW-0812">Transmembrane</keyword>
<feature type="non-terminal residue" evidence="3">
    <location>
        <position position="1"/>
    </location>
</feature>
<dbReference type="PROSITE" id="PS50835">
    <property type="entry name" value="IG_LIKE"/>
    <property type="match status" value="1"/>
</dbReference>
<organism evidence="3">
    <name type="scientific">Nothobranchius pienaari</name>
    <dbReference type="NCBI Taxonomy" id="704102"/>
    <lineage>
        <taxon>Eukaryota</taxon>
        <taxon>Metazoa</taxon>
        <taxon>Chordata</taxon>
        <taxon>Craniata</taxon>
        <taxon>Vertebrata</taxon>
        <taxon>Euteleostomi</taxon>
        <taxon>Actinopterygii</taxon>
        <taxon>Neopterygii</taxon>
        <taxon>Teleostei</taxon>
        <taxon>Neoteleostei</taxon>
        <taxon>Acanthomorphata</taxon>
        <taxon>Ovalentaria</taxon>
        <taxon>Atherinomorphae</taxon>
        <taxon>Cyprinodontiformes</taxon>
        <taxon>Nothobranchiidae</taxon>
        <taxon>Nothobranchius</taxon>
    </lineage>
</organism>
<feature type="domain" description="Ig-like" evidence="2">
    <location>
        <begin position="1"/>
        <end position="92"/>
    </location>
</feature>
<dbReference type="InterPro" id="IPR013783">
    <property type="entry name" value="Ig-like_fold"/>
</dbReference>
<feature type="non-terminal residue" evidence="3">
    <location>
        <position position="157"/>
    </location>
</feature>
<evidence type="ECO:0000256" key="1">
    <source>
        <dbReference type="SAM" id="Phobius"/>
    </source>
</evidence>
<accession>A0A1A8LXU9</accession>
<reference evidence="3" key="1">
    <citation type="submission" date="2016-05" db="EMBL/GenBank/DDBJ databases">
        <authorList>
            <person name="Lavstsen T."/>
            <person name="Jespersen J.S."/>
        </authorList>
    </citation>
    <scope>NUCLEOTIDE SEQUENCE</scope>
    <source>
        <tissue evidence="3">Brain</tissue>
    </source>
</reference>
<keyword evidence="1" id="KW-0472">Membrane</keyword>
<evidence type="ECO:0000259" key="2">
    <source>
        <dbReference type="PROSITE" id="PS50835"/>
    </source>
</evidence>
<gene>
    <name evidence="3" type="primary">Nfu_g_1_010049</name>
</gene>
<sequence>PVSPLLVHVGQNISLNCNITSNPEIIWYLLRSEQLLPLLSLSKPKLKDTVITGNFYNVNTSRFNWARDQNSSLVSLEILSVEEEDAGWYFCTGVCEADVCVNRGIHLKVIGADSAGEKVWQPCWSLGICVLPAALALGFCALIGFYLCTGMLVGCRC</sequence>
<dbReference type="InterPro" id="IPR003599">
    <property type="entry name" value="Ig_sub"/>
</dbReference>
<keyword evidence="1" id="KW-1133">Transmembrane helix</keyword>
<dbReference type="InterPro" id="IPR013106">
    <property type="entry name" value="Ig_V-set"/>
</dbReference>
<dbReference type="SUPFAM" id="SSF48726">
    <property type="entry name" value="Immunoglobulin"/>
    <property type="match status" value="1"/>
</dbReference>
<dbReference type="AlphaFoldDB" id="A0A1A8LXU9"/>
<dbReference type="InterPro" id="IPR007110">
    <property type="entry name" value="Ig-like_dom"/>
</dbReference>
<name>A0A1A8LXU9_9TELE</name>
<dbReference type="InterPro" id="IPR036179">
    <property type="entry name" value="Ig-like_dom_sf"/>
</dbReference>
<reference evidence="3" key="2">
    <citation type="submission" date="2016-06" db="EMBL/GenBank/DDBJ databases">
        <title>The genome of a short-lived fish provides insights into sex chromosome evolution and the genetic control of aging.</title>
        <authorList>
            <person name="Reichwald K."/>
            <person name="Felder M."/>
            <person name="Petzold A."/>
            <person name="Koch P."/>
            <person name="Groth M."/>
            <person name="Platzer M."/>
        </authorList>
    </citation>
    <scope>NUCLEOTIDE SEQUENCE</scope>
    <source>
        <tissue evidence="3">Brain</tissue>
    </source>
</reference>